<sequence>MTLPGSARQPRGCVADNHRPQKHSAQLRLRTACGTLARTAPVGCGSCSRRHHSCDDDDDDDHDDVLHGVKKDLLVGSPELSVPEFHQTTDF</sequence>
<feature type="region of interest" description="Disordered" evidence="1">
    <location>
        <begin position="1"/>
        <end position="25"/>
    </location>
</feature>
<dbReference type="GO" id="GO:0016740">
    <property type="term" value="F:transferase activity"/>
    <property type="evidence" value="ECO:0007669"/>
    <property type="project" value="UniProtKB-KW"/>
</dbReference>
<keyword evidence="4" id="KW-1185">Reference proteome</keyword>
<protein>
    <submittedName>
        <fullName evidence="2 3">Putative cytitidyltransferase</fullName>
    </submittedName>
</protein>
<organism evidence="2">
    <name type="scientific">Anopheles sinensis</name>
    <name type="common">Mosquito</name>
    <dbReference type="NCBI Taxonomy" id="74873"/>
    <lineage>
        <taxon>Eukaryota</taxon>
        <taxon>Metazoa</taxon>
        <taxon>Ecdysozoa</taxon>
        <taxon>Arthropoda</taxon>
        <taxon>Hexapoda</taxon>
        <taxon>Insecta</taxon>
        <taxon>Pterygota</taxon>
        <taxon>Neoptera</taxon>
        <taxon>Endopterygota</taxon>
        <taxon>Diptera</taxon>
        <taxon>Nematocera</taxon>
        <taxon>Culicoidea</taxon>
        <taxon>Culicidae</taxon>
        <taxon>Anophelinae</taxon>
        <taxon>Anopheles</taxon>
    </lineage>
</organism>
<dbReference type="Proteomes" id="UP000030765">
    <property type="component" value="Unassembled WGS sequence"/>
</dbReference>
<name>A0A084WJ16_ANOSI</name>
<accession>A0A084WJ16</accession>
<gene>
    <name evidence="2" type="ORF">ZHAS_00018278</name>
</gene>
<dbReference type="VEuPathDB" id="VectorBase:ASIC018278"/>
<dbReference type="AlphaFoldDB" id="A0A084WJ16"/>
<proteinExistence type="predicted"/>
<evidence type="ECO:0000256" key="1">
    <source>
        <dbReference type="SAM" id="MobiDB-lite"/>
    </source>
</evidence>
<dbReference type="EMBL" id="KE525347">
    <property type="protein sequence ID" value="KFB50210.1"/>
    <property type="molecule type" value="Genomic_DNA"/>
</dbReference>
<dbReference type="EnsemblMetazoa" id="ASIC018278-RA">
    <property type="protein sequence ID" value="ASIC018278-PA"/>
    <property type="gene ID" value="ASIC018278"/>
</dbReference>
<reference evidence="2 4" key="1">
    <citation type="journal article" date="2014" name="BMC Genomics">
        <title>Genome sequence of Anopheles sinensis provides insight into genetics basis of mosquito competence for malaria parasites.</title>
        <authorList>
            <person name="Zhou D."/>
            <person name="Zhang D."/>
            <person name="Ding G."/>
            <person name="Shi L."/>
            <person name="Hou Q."/>
            <person name="Ye Y."/>
            <person name="Xu Y."/>
            <person name="Zhou H."/>
            <person name="Xiong C."/>
            <person name="Li S."/>
            <person name="Yu J."/>
            <person name="Hong S."/>
            <person name="Yu X."/>
            <person name="Zou P."/>
            <person name="Chen C."/>
            <person name="Chang X."/>
            <person name="Wang W."/>
            <person name="Lv Y."/>
            <person name="Sun Y."/>
            <person name="Ma L."/>
            <person name="Shen B."/>
            <person name="Zhu C."/>
        </authorList>
    </citation>
    <scope>NUCLEOTIDE SEQUENCE [LARGE SCALE GENOMIC DNA]</scope>
</reference>
<keyword evidence="2" id="KW-0808">Transferase</keyword>
<evidence type="ECO:0000313" key="4">
    <source>
        <dbReference type="Proteomes" id="UP000030765"/>
    </source>
</evidence>
<evidence type="ECO:0000313" key="3">
    <source>
        <dbReference type="EnsemblMetazoa" id="ASIC018278-PA"/>
    </source>
</evidence>
<dbReference type="EMBL" id="ATLV01023960">
    <property type="status" value="NOT_ANNOTATED_CDS"/>
    <property type="molecule type" value="Genomic_DNA"/>
</dbReference>
<reference evidence="3" key="2">
    <citation type="submission" date="2020-05" db="UniProtKB">
        <authorList>
            <consortium name="EnsemblMetazoa"/>
        </authorList>
    </citation>
    <scope>IDENTIFICATION</scope>
</reference>
<evidence type="ECO:0000313" key="2">
    <source>
        <dbReference type="EMBL" id="KFB50210.1"/>
    </source>
</evidence>